<dbReference type="Pfam" id="PF01975">
    <property type="entry name" value="SurE"/>
    <property type="match status" value="1"/>
</dbReference>
<evidence type="ECO:0000256" key="2">
    <source>
        <dbReference type="ARBA" id="ARBA00022723"/>
    </source>
</evidence>
<gene>
    <name evidence="6" type="ORF">BD289DRAFT_372749</name>
</gene>
<dbReference type="AlphaFoldDB" id="A0A2T3A1X9"/>
<evidence type="ECO:0000259" key="5">
    <source>
        <dbReference type="Pfam" id="PF01975"/>
    </source>
</evidence>
<dbReference type="InterPro" id="IPR030048">
    <property type="entry name" value="SurE"/>
</dbReference>
<name>A0A2T3A1X9_9PEZI</name>
<evidence type="ECO:0000256" key="3">
    <source>
        <dbReference type="ARBA" id="ARBA00022801"/>
    </source>
</evidence>
<dbReference type="STRING" id="2025994.A0A2T3A1X9"/>
<comment type="similarity">
    <text evidence="1">Belongs to the SurE nucleotidase family.</text>
</comment>
<dbReference type="EMBL" id="KZ678505">
    <property type="protein sequence ID" value="PSR81349.1"/>
    <property type="molecule type" value="Genomic_DNA"/>
</dbReference>
<dbReference type="PANTHER" id="PTHR30457:SF0">
    <property type="entry name" value="PHOSPHATASE, PUTATIVE (AFU_ORTHOLOGUE AFUA_4G01070)-RELATED"/>
    <property type="match status" value="1"/>
</dbReference>
<keyword evidence="2" id="KW-0479">Metal-binding</keyword>
<proteinExistence type="inferred from homology"/>
<evidence type="ECO:0000313" key="6">
    <source>
        <dbReference type="EMBL" id="PSR81349.1"/>
    </source>
</evidence>
<dbReference type="GO" id="GO:0008252">
    <property type="term" value="F:nucleotidase activity"/>
    <property type="evidence" value="ECO:0007669"/>
    <property type="project" value="InterPro"/>
</dbReference>
<evidence type="ECO:0000256" key="4">
    <source>
        <dbReference type="SAM" id="SignalP"/>
    </source>
</evidence>
<dbReference type="PANTHER" id="PTHR30457">
    <property type="entry name" value="5'-NUCLEOTIDASE SURE"/>
    <property type="match status" value="1"/>
</dbReference>
<dbReference type="Proteomes" id="UP000241462">
    <property type="component" value="Unassembled WGS sequence"/>
</dbReference>
<feature type="domain" description="Survival protein SurE-like phosphatase/nucleotidase" evidence="5">
    <location>
        <begin position="25"/>
        <end position="225"/>
    </location>
</feature>
<reference evidence="6 7" key="1">
    <citation type="journal article" date="2018" name="Mycol. Prog.">
        <title>Coniella lustricola, a new species from submerged detritus.</title>
        <authorList>
            <person name="Raudabaugh D.B."/>
            <person name="Iturriaga T."/>
            <person name="Carver A."/>
            <person name="Mondo S."/>
            <person name="Pangilinan J."/>
            <person name="Lipzen A."/>
            <person name="He G."/>
            <person name="Amirebrahimi M."/>
            <person name="Grigoriev I.V."/>
            <person name="Miller A.N."/>
        </authorList>
    </citation>
    <scope>NUCLEOTIDE SEQUENCE [LARGE SCALE GENOMIC DNA]</scope>
    <source>
        <strain evidence="6 7">B22-T-1</strain>
    </source>
</reference>
<feature type="chain" id="PRO_5015710313" evidence="4">
    <location>
        <begin position="23"/>
        <end position="307"/>
    </location>
</feature>
<dbReference type="SUPFAM" id="SSF64167">
    <property type="entry name" value="SurE-like"/>
    <property type="match status" value="1"/>
</dbReference>
<evidence type="ECO:0000256" key="1">
    <source>
        <dbReference type="ARBA" id="ARBA00011062"/>
    </source>
</evidence>
<dbReference type="InterPro" id="IPR002828">
    <property type="entry name" value="SurE-like_Pase/nucleotidase"/>
</dbReference>
<evidence type="ECO:0000313" key="7">
    <source>
        <dbReference type="Proteomes" id="UP000241462"/>
    </source>
</evidence>
<dbReference type="Gene3D" id="3.40.1210.10">
    <property type="entry name" value="Survival protein SurE-like phosphatase/nucleotidase"/>
    <property type="match status" value="1"/>
</dbReference>
<dbReference type="OrthoDB" id="4018688at2759"/>
<sequence>MGVPSLLKSASVAALLVGASEAANIIQANDDGWAELYLRSFHNAMIADGHDAVVSAPGSDLSGSGSLNTTPTDRILACEYDSCPADTLTPTGTNASDTRLNWVNSFPATSMEYGINEFGPGIWGAGTVPDLAVAGPNVGSNIGFIQVEGSGTVGATCYAVDQGIPAIAFSGITTGNLAWDTEPVPLRSTLYAELALEVTNAVLAAGTPYLPDDVFLNVNMAAVEGNCTDTSAFSYILTRINTPSILSTSDTPTCGDTWLPTETSVMDDGGCYVSISVGTCSDKTDASAADQLTVLNKLSGLLSCLPA</sequence>
<protein>
    <submittedName>
        <fullName evidence="6">Survival protein sure-like phosphatase/nucleotidase</fullName>
    </submittedName>
</protein>
<keyword evidence="4" id="KW-0732">Signal</keyword>
<dbReference type="InParanoid" id="A0A2T3A1X9"/>
<dbReference type="InterPro" id="IPR036523">
    <property type="entry name" value="SurE-like_sf"/>
</dbReference>
<feature type="signal peptide" evidence="4">
    <location>
        <begin position="1"/>
        <end position="22"/>
    </location>
</feature>
<accession>A0A2T3A1X9</accession>
<keyword evidence="3" id="KW-0378">Hydrolase</keyword>
<keyword evidence="7" id="KW-1185">Reference proteome</keyword>
<organism evidence="6 7">
    <name type="scientific">Coniella lustricola</name>
    <dbReference type="NCBI Taxonomy" id="2025994"/>
    <lineage>
        <taxon>Eukaryota</taxon>
        <taxon>Fungi</taxon>
        <taxon>Dikarya</taxon>
        <taxon>Ascomycota</taxon>
        <taxon>Pezizomycotina</taxon>
        <taxon>Sordariomycetes</taxon>
        <taxon>Sordariomycetidae</taxon>
        <taxon>Diaporthales</taxon>
        <taxon>Schizoparmaceae</taxon>
        <taxon>Coniella</taxon>
    </lineage>
</organism>
<dbReference type="GO" id="GO:0046872">
    <property type="term" value="F:metal ion binding"/>
    <property type="evidence" value="ECO:0007669"/>
    <property type="project" value="UniProtKB-KW"/>
</dbReference>